<evidence type="ECO:0000259" key="3">
    <source>
        <dbReference type="Pfam" id="PF13391"/>
    </source>
</evidence>
<reference evidence="4" key="1">
    <citation type="journal article" date="2016" name="Mol. Biol. Evol.">
        <title>Comparative Genomics of Early-Diverging Mushroom-Forming Fungi Provides Insights into the Origins of Lignocellulose Decay Capabilities.</title>
        <authorList>
            <person name="Nagy L.G."/>
            <person name="Riley R."/>
            <person name="Tritt A."/>
            <person name="Adam C."/>
            <person name="Daum C."/>
            <person name="Floudas D."/>
            <person name="Sun H."/>
            <person name="Yadav J.S."/>
            <person name="Pangilinan J."/>
            <person name="Larsson K.H."/>
            <person name="Matsuura K."/>
            <person name="Barry K."/>
            <person name="Labutti K."/>
            <person name="Kuo R."/>
            <person name="Ohm R.A."/>
            <person name="Bhattacharya S.S."/>
            <person name="Shirouzu T."/>
            <person name="Yoshinaga Y."/>
            <person name="Martin F.M."/>
            <person name="Grigoriev I.V."/>
            <person name="Hibbett D.S."/>
        </authorList>
    </citation>
    <scope>NUCLEOTIDE SEQUENCE [LARGE SCALE GENOMIC DNA]</scope>
    <source>
        <strain evidence="4">CBS 109695</strain>
    </source>
</reference>
<dbReference type="OrthoDB" id="3269637at2759"/>
<dbReference type="EMBL" id="KV417590">
    <property type="protein sequence ID" value="KZP16672.1"/>
    <property type="molecule type" value="Genomic_DNA"/>
</dbReference>
<accession>A0A166FCY1</accession>
<dbReference type="InterPro" id="IPR003615">
    <property type="entry name" value="HNH_nuc"/>
</dbReference>
<sequence>MAAAASPQIKVYAPLPLTVGLDADLNVDPTNWRWVHCLTLPLEKLNALQFSHKPYKWIRYAIGVVVGAEGVLSAGSNSPNAVEDSPARLAKSADLYYHISNEEKRRMLPADPRLGRTHVTSSTSADTLRRAGFKDEVARREGNQCGLTGYKADYCNAVHLLPHSRGDKYILAYTQRRSRDPTGADIIDNIDNAQNGLFLNSIAHMVFGKDLAFLMTPNFAMDTADVDPTAPPTEKRCTAHLFMHDSTPGLSGSFRIPDTPDTPDSPNTPDTPDTPPFPPAILFDAVYAGVVSTHFGTAELKDSDNATWQHTFYPGGVIAERTETETQDQQRSMHKDIRDARTRPDPLDMIMAVSYSMMPPDKLQARMEEARVEAEAAERRHAHEKVDAWMRQVTDV</sequence>
<evidence type="ECO:0000313" key="4">
    <source>
        <dbReference type="EMBL" id="KZP16672.1"/>
    </source>
</evidence>
<evidence type="ECO:0000256" key="2">
    <source>
        <dbReference type="SAM" id="MobiDB-lite"/>
    </source>
</evidence>
<organism evidence="4">
    <name type="scientific">Athelia psychrophila</name>
    <dbReference type="NCBI Taxonomy" id="1759441"/>
    <lineage>
        <taxon>Eukaryota</taxon>
        <taxon>Fungi</taxon>
        <taxon>Dikarya</taxon>
        <taxon>Basidiomycota</taxon>
        <taxon>Agaricomycotina</taxon>
        <taxon>Agaricomycetes</taxon>
        <taxon>Agaricomycetidae</taxon>
        <taxon>Atheliales</taxon>
        <taxon>Atheliaceae</taxon>
        <taxon>Athelia</taxon>
    </lineage>
</organism>
<dbReference type="AlphaFoldDB" id="A0A166FCY1"/>
<keyword evidence="1" id="KW-0175">Coiled coil</keyword>
<protein>
    <recommendedName>
        <fullName evidence="3">HNH nuclease domain-containing protein</fullName>
    </recommendedName>
</protein>
<name>A0A166FCY1_9AGAM</name>
<dbReference type="Pfam" id="PF13391">
    <property type="entry name" value="HNH_2"/>
    <property type="match status" value="1"/>
</dbReference>
<feature type="compositionally biased region" description="Low complexity" evidence="2">
    <location>
        <begin position="257"/>
        <end position="271"/>
    </location>
</feature>
<gene>
    <name evidence="4" type="ORF">FIBSPDRAFT_1047317</name>
</gene>
<evidence type="ECO:0000256" key="1">
    <source>
        <dbReference type="SAM" id="Coils"/>
    </source>
</evidence>
<feature type="region of interest" description="Disordered" evidence="2">
    <location>
        <begin position="248"/>
        <end position="278"/>
    </location>
</feature>
<proteinExistence type="predicted"/>
<feature type="coiled-coil region" evidence="1">
    <location>
        <begin position="360"/>
        <end position="387"/>
    </location>
</feature>
<feature type="domain" description="HNH nuclease" evidence="3">
    <location>
        <begin position="145"/>
        <end position="209"/>
    </location>
</feature>